<dbReference type="Proteomes" id="UP000805193">
    <property type="component" value="Unassembled WGS sequence"/>
</dbReference>
<comment type="caution">
    <text evidence="1">The sequence shown here is derived from an EMBL/GenBank/DDBJ whole genome shotgun (WGS) entry which is preliminary data.</text>
</comment>
<proteinExistence type="predicted"/>
<organism evidence="1 2">
    <name type="scientific">Ixodes persulcatus</name>
    <name type="common">Taiga tick</name>
    <dbReference type="NCBI Taxonomy" id="34615"/>
    <lineage>
        <taxon>Eukaryota</taxon>
        <taxon>Metazoa</taxon>
        <taxon>Ecdysozoa</taxon>
        <taxon>Arthropoda</taxon>
        <taxon>Chelicerata</taxon>
        <taxon>Arachnida</taxon>
        <taxon>Acari</taxon>
        <taxon>Parasitiformes</taxon>
        <taxon>Ixodida</taxon>
        <taxon>Ixodoidea</taxon>
        <taxon>Ixodidae</taxon>
        <taxon>Ixodinae</taxon>
        <taxon>Ixodes</taxon>
    </lineage>
</organism>
<protein>
    <submittedName>
        <fullName evidence="1">Uncharacterized protein</fullName>
    </submittedName>
</protein>
<name>A0AC60NUD2_IXOPE</name>
<accession>A0AC60NUD2</accession>
<evidence type="ECO:0000313" key="2">
    <source>
        <dbReference type="Proteomes" id="UP000805193"/>
    </source>
</evidence>
<keyword evidence="2" id="KW-1185">Reference proteome</keyword>
<evidence type="ECO:0000313" key="1">
    <source>
        <dbReference type="EMBL" id="KAG0410690.1"/>
    </source>
</evidence>
<dbReference type="EMBL" id="JABSTQ010011497">
    <property type="protein sequence ID" value="KAG0410690.1"/>
    <property type="molecule type" value="Genomic_DNA"/>
</dbReference>
<sequence length="115" mass="12495">MIVPSSQPPTSCNYGGLKRRAKIASSLPLVCIFLGSPHHHGLLHCHLDICKSSTGAVSTASDMGKLSAVPHNHGSWSGYDVNGLRSDAPFFLRTKPRRLPPARQWARELGHDHHG</sequence>
<gene>
    <name evidence="1" type="ORF">HPB47_012174</name>
</gene>
<reference evidence="1 2" key="1">
    <citation type="journal article" date="2020" name="Cell">
        <title>Large-Scale Comparative Analyses of Tick Genomes Elucidate Their Genetic Diversity and Vector Capacities.</title>
        <authorList>
            <consortium name="Tick Genome and Microbiome Consortium (TIGMIC)"/>
            <person name="Jia N."/>
            <person name="Wang J."/>
            <person name="Shi W."/>
            <person name="Du L."/>
            <person name="Sun Y."/>
            <person name="Zhan W."/>
            <person name="Jiang J.F."/>
            <person name="Wang Q."/>
            <person name="Zhang B."/>
            <person name="Ji P."/>
            <person name="Bell-Sakyi L."/>
            <person name="Cui X.M."/>
            <person name="Yuan T.T."/>
            <person name="Jiang B.G."/>
            <person name="Yang W.F."/>
            <person name="Lam T.T."/>
            <person name="Chang Q.C."/>
            <person name="Ding S.J."/>
            <person name="Wang X.J."/>
            <person name="Zhu J.G."/>
            <person name="Ruan X.D."/>
            <person name="Zhao L."/>
            <person name="Wei J.T."/>
            <person name="Ye R.Z."/>
            <person name="Que T.C."/>
            <person name="Du C.H."/>
            <person name="Zhou Y.H."/>
            <person name="Cheng J.X."/>
            <person name="Dai P.F."/>
            <person name="Guo W.B."/>
            <person name="Han X.H."/>
            <person name="Huang E.J."/>
            <person name="Li L.F."/>
            <person name="Wei W."/>
            <person name="Gao Y.C."/>
            <person name="Liu J.Z."/>
            <person name="Shao H.Z."/>
            <person name="Wang X."/>
            <person name="Wang C.C."/>
            <person name="Yang T.C."/>
            <person name="Huo Q.B."/>
            <person name="Li W."/>
            <person name="Chen H.Y."/>
            <person name="Chen S.E."/>
            <person name="Zhou L.G."/>
            <person name="Ni X.B."/>
            <person name="Tian J.H."/>
            <person name="Sheng Y."/>
            <person name="Liu T."/>
            <person name="Pan Y.S."/>
            <person name="Xia L.Y."/>
            <person name="Li J."/>
            <person name="Zhao F."/>
            <person name="Cao W.C."/>
        </authorList>
    </citation>
    <scope>NUCLEOTIDE SEQUENCE [LARGE SCALE GENOMIC DNA]</scope>
    <source>
        <strain evidence="1">Iper-2018</strain>
    </source>
</reference>